<keyword evidence="2" id="KW-1185">Reference proteome</keyword>
<dbReference type="EMBL" id="JBHTMB010000106">
    <property type="protein sequence ID" value="MFD1234046.1"/>
    <property type="molecule type" value="Genomic_DNA"/>
</dbReference>
<name>A0ABW3VFJ1_9PSEU</name>
<comment type="caution">
    <text evidence="1">The sequence shown here is derived from an EMBL/GenBank/DDBJ whole genome shotgun (WGS) entry which is preliminary data.</text>
</comment>
<evidence type="ECO:0000313" key="2">
    <source>
        <dbReference type="Proteomes" id="UP001597182"/>
    </source>
</evidence>
<dbReference type="RefSeq" id="WP_143770679.1">
    <property type="nucleotide sequence ID" value="NZ_BAABKS010000068.1"/>
</dbReference>
<evidence type="ECO:0000313" key="1">
    <source>
        <dbReference type="EMBL" id="MFD1234046.1"/>
    </source>
</evidence>
<gene>
    <name evidence="1" type="ORF">ACFQ34_12195</name>
</gene>
<dbReference type="Pfam" id="PF20218">
    <property type="entry name" value="DUF6578"/>
    <property type="match status" value="1"/>
</dbReference>
<dbReference type="InterPro" id="IPR046485">
    <property type="entry name" value="DUF6578"/>
</dbReference>
<reference evidence="2" key="1">
    <citation type="journal article" date="2019" name="Int. J. Syst. Evol. Microbiol.">
        <title>The Global Catalogue of Microorganisms (GCM) 10K type strain sequencing project: providing services to taxonomists for standard genome sequencing and annotation.</title>
        <authorList>
            <consortium name="The Broad Institute Genomics Platform"/>
            <consortium name="The Broad Institute Genome Sequencing Center for Infectious Disease"/>
            <person name="Wu L."/>
            <person name="Ma J."/>
        </authorList>
    </citation>
    <scope>NUCLEOTIDE SEQUENCE [LARGE SCALE GENOMIC DNA]</scope>
    <source>
        <strain evidence="2">CCUG 49018</strain>
    </source>
</reference>
<organism evidence="1 2">
    <name type="scientific">Pseudonocardia benzenivorans</name>
    <dbReference type="NCBI Taxonomy" id="228005"/>
    <lineage>
        <taxon>Bacteria</taxon>
        <taxon>Bacillati</taxon>
        <taxon>Actinomycetota</taxon>
        <taxon>Actinomycetes</taxon>
        <taxon>Pseudonocardiales</taxon>
        <taxon>Pseudonocardiaceae</taxon>
        <taxon>Pseudonocardia</taxon>
    </lineage>
</organism>
<accession>A0ABW3VFJ1</accession>
<sequence>MNVPVWLDGRPHQCCGAAFAVGAEVEWQLVAGDAAFLAPILSSHTPAWETVLPVRRQLEHGLAQAPAVGVGDLWVQVEQAPDGSSNR</sequence>
<dbReference type="Proteomes" id="UP001597182">
    <property type="component" value="Unassembled WGS sequence"/>
</dbReference>
<proteinExistence type="predicted"/>
<protein>
    <submittedName>
        <fullName evidence="1">DUF6578 domain-containing protein</fullName>
    </submittedName>
</protein>